<dbReference type="Proteomes" id="UP000193920">
    <property type="component" value="Unassembled WGS sequence"/>
</dbReference>
<protein>
    <submittedName>
        <fullName evidence="1">Uncharacterized protein</fullName>
    </submittedName>
</protein>
<name>A0A1Y2D222_9FUNG</name>
<reference evidence="1 2" key="1">
    <citation type="submission" date="2016-08" db="EMBL/GenBank/DDBJ databases">
        <title>A Parts List for Fungal Cellulosomes Revealed by Comparative Genomics.</title>
        <authorList>
            <consortium name="DOE Joint Genome Institute"/>
            <person name="Haitjema C.H."/>
            <person name="Gilmore S.P."/>
            <person name="Henske J.K."/>
            <person name="Solomon K.V."/>
            <person name="De Groot R."/>
            <person name="Kuo A."/>
            <person name="Mondo S.J."/>
            <person name="Salamov A.A."/>
            <person name="Labutti K."/>
            <person name="Zhao Z."/>
            <person name="Chiniquy J."/>
            <person name="Barry K."/>
            <person name="Brewer H.M."/>
            <person name="Purvine S.O."/>
            <person name="Wright A.T."/>
            <person name="Boxma B."/>
            <person name="Van Alen T."/>
            <person name="Hackstein J.H."/>
            <person name="Baker S.E."/>
            <person name="Grigoriev I.V."/>
            <person name="O'Malley M.A."/>
        </authorList>
    </citation>
    <scope>NUCLEOTIDE SEQUENCE [LARGE SCALE GENOMIC DNA]</scope>
    <source>
        <strain evidence="1 2">G1</strain>
    </source>
</reference>
<proteinExistence type="predicted"/>
<organism evidence="1 2">
    <name type="scientific">Neocallimastix californiae</name>
    <dbReference type="NCBI Taxonomy" id="1754190"/>
    <lineage>
        <taxon>Eukaryota</taxon>
        <taxon>Fungi</taxon>
        <taxon>Fungi incertae sedis</taxon>
        <taxon>Chytridiomycota</taxon>
        <taxon>Chytridiomycota incertae sedis</taxon>
        <taxon>Neocallimastigomycetes</taxon>
        <taxon>Neocallimastigales</taxon>
        <taxon>Neocallimastigaceae</taxon>
        <taxon>Neocallimastix</taxon>
    </lineage>
</organism>
<keyword evidence="2" id="KW-1185">Reference proteome</keyword>
<accession>A0A1Y2D222</accession>
<evidence type="ECO:0000313" key="2">
    <source>
        <dbReference type="Proteomes" id="UP000193920"/>
    </source>
</evidence>
<evidence type="ECO:0000313" key="1">
    <source>
        <dbReference type="EMBL" id="ORY53343.1"/>
    </source>
</evidence>
<sequence>MNKANPKPQEVFDILINNRYVVNLIYNRYISMDAYQSVYDYIQSDDRCNDICKREIYHVYDIDDDDKNLIDQLLDSCDTNSRKYQFNKVITIPIIKRILSIDKELINDSNKLSYNKWMVTQRLIYNGYNKNPLYKAISKYSNKNYLSSVLICGKCNQLMTPVEDKAKIGCNCKNLIIDYVNPIIFELLLNIDRGLIDNKFIVKLYNSYRALFMSKNYESISNKVKRSFVLIFINHIIWNDISKQLTVYFYDTIKTISVTIITNESGYSILNDGYYVDKMFVKIEKYYLIN</sequence>
<dbReference type="AlphaFoldDB" id="A0A1Y2D222"/>
<dbReference type="EMBL" id="MCOG01000091">
    <property type="protein sequence ID" value="ORY53343.1"/>
    <property type="molecule type" value="Genomic_DNA"/>
</dbReference>
<gene>
    <name evidence="1" type="ORF">LY90DRAFT_648064</name>
</gene>
<comment type="caution">
    <text evidence="1">The sequence shown here is derived from an EMBL/GenBank/DDBJ whole genome shotgun (WGS) entry which is preliminary data.</text>
</comment>